<dbReference type="InterPro" id="IPR012337">
    <property type="entry name" value="RNaseH-like_sf"/>
</dbReference>
<name>A0A388KD35_CHABU</name>
<dbReference type="AlphaFoldDB" id="A0A388KD35"/>
<comment type="caution">
    <text evidence="2">The sequence shown here is derived from an EMBL/GenBank/DDBJ whole genome shotgun (WGS) entry which is preliminary data.</text>
</comment>
<keyword evidence="3" id="KW-1185">Reference proteome</keyword>
<organism evidence="2 3">
    <name type="scientific">Chara braunii</name>
    <name type="common">Braun's stonewort</name>
    <dbReference type="NCBI Taxonomy" id="69332"/>
    <lineage>
        <taxon>Eukaryota</taxon>
        <taxon>Viridiplantae</taxon>
        <taxon>Streptophyta</taxon>
        <taxon>Charophyceae</taxon>
        <taxon>Charales</taxon>
        <taxon>Characeae</taxon>
        <taxon>Chara</taxon>
    </lineage>
</organism>
<reference evidence="2 3" key="1">
    <citation type="journal article" date="2018" name="Cell">
        <title>The Chara Genome: Secondary Complexity and Implications for Plant Terrestrialization.</title>
        <authorList>
            <person name="Nishiyama T."/>
            <person name="Sakayama H."/>
            <person name="Vries J.D."/>
            <person name="Buschmann H."/>
            <person name="Saint-Marcoux D."/>
            <person name="Ullrich K.K."/>
            <person name="Haas F.B."/>
            <person name="Vanderstraeten L."/>
            <person name="Becker D."/>
            <person name="Lang D."/>
            <person name="Vosolsobe S."/>
            <person name="Rombauts S."/>
            <person name="Wilhelmsson P.K.I."/>
            <person name="Janitza P."/>
            <person name="Kern R."/>
            <person name="Heyl A."/>
            <person name="Rumpler F."/>
            <person name="Villalobos L.I.A.C."/>
            <person name="Clay J.M."/>
            <person name="Skokan R."/>
            <person name="Toyoda A."/>
            <person name="Suzuki Y."/>
            <person name="Kagoshima H."/>
            <person name="Schijlen E."/>
            <person name="Tajeshwar N."/>
            <person name="Catarino B."/>
            <person name="Hetherington A.J."/>
            <person name="Saltykova A."/>
            <person name="Bonnot C."/>
            <person name="Breuninger H."/>
            <person name="Symeonidi A."/>
            <person name="Radhakrishnan G.V."/>
            <person name="Van Nieuwerburgh F."/>
            <person name="Deforce D."/>
            <person name="Chang C."/>
            <person name="Karol K.G."/>
            <person name="Hedrich R."/>
            <person name="Ulvskov P."/>
            <person name="Glockner G."/>
            <person name="Delwiche C.F."/>
            <person name="Petrasek J."/>
            <person name="Van de Peer Y."/>
            <person name="Friml J."/>
            <person name="Beilby M."/>
            <person name="Dolan L."/>
            <person name="Kohara Y."/>
            <person name="Sugano S."/>
            <person name="Fujiyama A."/>
            <person name="Delaux P.-M."/>
            <person name="Quint M."/>
            <person name="TheiBen G."/>
            <person name="Hagemann M."/>
            <person name="Harholt J."/>
            <person name="Dunand C."/>
            <person name="Zachgo S."/>
            <person name="Langdale J."/>
            <person name="Maumus F."/>
            <person name="Straeten D.V.D."/>
            <person name="Gould S.B."/>
            <person name="Rensing S.A."/>
        </authorList>
    </citation>
    <scope>NUCLEOTIDE SEQUENCE [LARGE SCALE GENOMIC DNA]</scope>
    <source>
        <strain evidence="2 3">S276</strain>
    </source>
</reference>
<feature type="region of interest" description="Disordered" evidence="1">
    <location>
        <begin position="179"/>
        <end position="200"/>
    </location>
</feature>
<dbReference type="EMBL" id="BFEA01000094">
    <property type="protein sequence ID" value="GBG67974.1"/>
    <property type="molecule type" value="Genomic_DNA"/>
</dbReference>
<gene>
    <name evidence="2" type="ORF">CBR_g1093</name>
</gene>
<dbReference type="Gramene" id="GBG67974">
    <property type="protein sequence ID" value="GBG67974"/>
    <property type="gene ID" value="CBR_g1093"/>
</dbReference>
<evidence type="ECO:0000256" key="1">
    <source>
        <dbReference type="SAM" id="MobiDB-lite"/>
    </source>
</evidence>
<protein>
    <submittedName>
        <fullName evidence="2">Uncharacterized protein</fullName>
    </submittedName>
</protein>
<evidence type="ECO:0000313" key="2">
    <source>
        <dbReference type="EMBL" id="GBG67974.1"/>
    </source>
</evidence>
<accession>A0A388KD35</accession>
<dbReference type="STRING" id="69332.A0A388KD35"/>
<evidence type="ECO:0000313" key="3">
    <source>
        <dbReference type="Proteomes" id="UP000265515"/>
    </source>
</evidence>
<dbReference type="SUPFAM" id="SSF53098">
    <property type="entry name" value="Ribonuclease H-like"/>
    <property type="match status" value="1"/>
</dbReference>
<proteinExistence type="predicted"/>
<sequence>MFKSVKISYDDVSGLLMSRGGNKAILIAQINLDLLEELIRFLERLEEATLKLESYLQPSLHIVAFERNELLQHCEIRTKSSKDVDESEKEVVIPRDSDNIATIKRLVKDVLTEKWHVEDLHVLAALLDPRQKDRLAIFEVSFVQVRRCKTLLKTIMQDVAENVDADVESLEVEVVKERPSKRRRTRPGLCNSDEEDEGMSGRTATVTLTLAEKIQREFDHYFTLKLTKDEKRTFELLLWWKMKGMIVTT</sequence>
<dbReference type="Proteomes" id="UP000265515">
    <property type="component" value="Unassembled WGS sequence"/>
</dbReference>